<evidence type="ECO:0000313" key="3">
    <source>
        <dbReference type="Proteomes" id="UP000310108"/>
    </source>
</evidence>
<gene>
    <name evidence="2" type="ORF">CTA1_2657</name>
</gene>
<dbReference type="AlphaFoldDB" id="A0A4U6X423"/>
<keyword evidence="3" id="KW-1185">Reference proteome</keyword>
<evidence type="ECO:0000256" key="1">
    <source>
        <dbReference type="SAM" id="MobiDB-lite"/>
    </source>
</evidence>
<accession>A0A4U6X423</accession>
<reference evidence="2 3" key="1">
    <citation type="journal article" date="2019" name="PLoS ONE">
        <title>Comparative genome analysis indicates high evolutionary potential of pathogenicity genes in Colletotrichum tanaceti.</title>
        <authorList>
            <person name="Lelwala R.V."/>
            <person name="Korhonen P.K."/>
            <person name="Young N.D."/>
            <person name="Scott J.B."/>
            <person name="Ades P.A."/>
            <person name="Gasser R.B."/>
            <person name="Taylor P.W.J."/>
        </authorList>
    </citation>
    <scope>NUCLEOTIDE SEQUENCE [LARGE SCALE GENOMIC DNA]</scope>
    <source>
        <strain evidence="2">BRIP57314</strain>
    </source>
</reference>
<name>A0A4U6X423_9PEZI</name>
<feature type="region of interest" description="Disordered" evidence="1">
    <location>
        <begin position="78"/>
        <end position="99"/>
    </location>
</feature>
<organism evidence="2 3">
    <name type="scientific">Colletotrichum tanaceti</name>
    <dbReference type="NCBI Taxonomy" id="1306861"/>
    <lineage>
        <taxon>Eukaryota</taxon>
        <taxon>Fungi</taxon>
        <taxon>Dikarya</taxon>
        <taxon>Ascomycota</taxon>
        <taxon>Pezizomycotina</taxon>
        <taxon>Sordariomycetes</taxon>
        <taxon>Hypocreomycetidae</taxon>
        <taxon>Glomerellales</taxon>
        <taxon>Glomerellaceae</taxon>
        <taxon>Colletotrichum</taxon>
        <taxon>Colletotrichum destructivum species complex</taxon>
    </lineage>
</organism>
<proteinExistence type="predicted"/>
<dbReference type="Proteomes" id="UP000310108">
    <property type="component" value="Unassembled WGS sequence"/>
</dbReference>
<feature type="compositionally biased region" description="Polar residues" evidence="1">
    <location>
        <begin position="10"/>
        <end position="26"/>
    </location>
</feature>
<protein>
    <submittedName>
        <fullName evidence="2">Uncharacterized protein</fullName>
    </submittedName>
</protein>
<feature type="region of interest" description="Disordered" evidence="1">
    <location>
        <begin position="1"/>
        <end position="40"/>
    </location>
</feature>
<dbReference type="EMBL" id="PJEX01000437">
    <property type="protein sequence ID" value="TKW50118.1"/>
    <property type="molecule type" value="Genomic_DNA"/>
</dbReference>
<comment type="caution">
    <text evidence="2">The sequence shown here is derived from an EMBL/GenBank/DDBJ whole genome shotgun (WGS) entry which is preliminary data.</text>
</comment>
<evidence type="ECO:0000313" key="2">
    <source>
        <dbReference type="EMBL" id="TKW50118.1"/>
    </source>
</evidence>
<sequence length="116" mass="12573">MLSPLKVGKQMSSDCFVTEQDPAQSARSRHTASQHEDTSLSHYHLGTTALVSQIPGLYKCLSSYMAEHNPNHDAIMKSQPKTQQAAKEETWKPEAGTTGTTSAVVTVVGSSLPWLC</sequence>